<dbReference type="RefSeq" id="WP_167396476.1">
    <property type="nucleotide sequence ID" value="NZ_BFAY01000013.1"/>
</dbReference>
<keyword evidence="2" id="KW-1185">Reference proteome</keyword>
<evidence type="ECO:0000313" key="2">
    <source>
        <dbReference type="Proteomes" id="UP000245076"/>
    </source>
</evidence>
<comment type="caution">
    <text evidence="1">The sequence shown here is derived from an EMBL/GenBank/DDBJ whole genome shotgun (WGS) entry which is preliminary data.</text>
</comment>
<sequence>MKNKKEKTKVTRVTVSVLERLLKARNRVVKDEAKERAVIDAAMEDAAERFEKRAK</sequence>
<dbReference type="AlphaFoldDB" id="A0A2P2D7N7"/>
<reference evidence="1 2" key="1">
    <citation type="submission" date="2018-02" db="EMBL/GenBank/DDBJ databases">
        <title>Novel Leptospira species isolated from soil and water in Japan.</title>
        <authorList>
            <person name="Nakao R."/>
            <person name="Masuzawa T."/>
        </authorList>
    </citation>
    <scope>NUCLEOTIDE SEQUENCE [LARGE SCALE GENOMIC DNA]</scope>
    <source>
        <strain evidence="1 2">E8</strain>
    </source>
</reference>
<dbReference type="Proteomes" id="UP000245076">
    <property type="component" value="Unassembled WGS sequence"/>
</dbReference>
<gene>
    <name evidence="1" type="ORF">LPTSP1_36640</name>
</gene>
<name>A0A2P2D7N7_9LEPT</name>
<organism evidence="1 2">
    <name type="scientific">Leptospira johnsonii</name>
    <dbReference type="NCBI Taxonomy" id="1917820"/>
    <lineage>
        <taxon>Bacteria</taxon>
        <taxon>Pseudomonadati</taxon>
        <taxon>Spirochaetota</taxon>
        <taxon>Spirochaetia</taxon>
        <taxon>Leptospirales</taxon>
        <taxon>Leptospiraceae</taxon>
        <taxon>Leptospira</taxon>
    </lineage>
</organism>
<dbReference type="EMBL" id="BFAY01000013">
    <property type="protein sequence ID" value="GBF40646.1"/>
    <property type="molecule type" value="Genomic_DNA"/>
</dbReference>
<evidence type="ECO:0000313" key="1">
    <source>
        <dbReference type="EMBL" id="GBF40646.1"/>
    </source>
</evidence>
<protein>
    <submittedName>
        <fullName evidence="1">Uncharacterized protein</fullName>
    </submittedName>
</protein>
<accession>A0A2P2D7N7</accession>
<proteinExistence type="predicted"/>